<proteinExistence type="predicted"/>
<name>A0A0R3MM14_9BRAD</name>
<comment type="caution">
    <text evidence="1">The sequence shown here is derived from an EMBL/GenBank/DDBJ whole genome shotgun (WGS) entry which is preliminary data.</text>
</comment>
<dbReference type="Proteomes" id="UP000051660">
    <property type="component" value="Unassembled WGS sequence"/>
</dbReference>
<dbReference type="AlphaFoldDB" id="A0A0R3MM14"/>
<evidence type="ECO:0000313" key="1">
    <source>
        <dbReference type="EMBL" id="KRR18605.1"/>
    </source>
</evidence>
<sequence>MVMHADRHTLTSNDEPDSIARLFQLPILQGDLLRYADTKAEHLCWTLHLQKVQQDGVPVVGDPIQFHELDGTARQAELIQHLITSSRNTWLVN</sequence>
<reference evidence="1 2" key="1">
    <citation type="submission" date="2014-03" db="EMBL/GenBank/DDBJ databases">
        <title>Bradyrhizobium valentinum sp. nov., isolated from effective nodules of Lupinus mariae-josephae, a lupine endemic of basic-lime soils in Eastern Spain.</title>
        <authorList>
            <person name="Duran D."/>
            <person name="Rey L."/>
            <person name="Navarro A."/>
            <person name="Busquets A."/>
            <person name="Imperial J."/>
            <person name="Ruiz-Argueso T."/>
        </authorList>
    </citation>
    <scope>NUCLEOTIDE SEQUENCE [LARGE SCALE GENOMIC DNA]</scope>
    <source>
        <strain evidence="1 2">CCBAU 23086</strain>
    </source>
</reference>
<protein>
    <submittedName>
        <fullName evidence="1">Uncharacterized protein</fullName>
    </submittedName>
</protein>
<evidence type="ECO:0000313" key="2">
    <source>
        <dbReference type="Proteomes" id="UP000051660"/>
    </source>
</evidence>
<gene>
    <name evidence="1" type="ORF">CQ14_24765</name>
</gene>
<accession>A0A0R3MM14</accession>
<organism evidence="1 2">
    <name type="scientific">Bradyrhizobium lablabi</name>
    <dbReference type="NCBI Taxonomy" id="722472"/>
    <lineage>
        <taxon>Bacteria</taxon>
        <taxon>Pseudomonadati</taxon>
        <taxon>Pseudomonadota</taxon>
        <taxon>Alphaproteobacteria</taxon>
        <taxon>Hyphomicrobiales</taxon>
        <taxon>Nitrobacteraceae</taxon>
        <taxon>Bradyrhizobium</taxon>
    </lineage>
</organism>
<dbReference type="EMBL" id="LLYB01000103">
    <property type="protein sequence ID" value="KRR18605.1"/>
    <property type="molecule type" value="Genomic_DNA"/>
</dbReference>